<reference evidence="2" key="1">
    <citation type="journal article" date="2010" name="Genome Res.">
        <title>Population genomic sequencing of Coccidioides fungi reveals recent hybridization and transposon control.</title>
        <authorList>
            <person name="Neafsey D.E."/>
            <person name="Barker B.M."/>
            <person name="Sharpton T.J."/>
            <person name="Stajich J.E."/>
            <person name="Park D.J."/>
            <person name="Whiston E."/>
            <person name="Hung C.-Y."/>
            <person name="McMahan C."/>
            <person name="White J."/>
            <person name="Sykes S."/>
            <person name="Heiman D."/>
            <person name="Young S."/>
            <person name="Zeng Q."/>
            <person name="Abouelleil A."/>
            <person name="Aftuck L."/>
            <person name="Bessette D."/>
            <person name="Brown A."/>
            <person name="FitzGerald M."/>
            <person name="Lui A."/>
            <person name="Macdonald J.P."/>
            <person name="Priest M."/>
            <person name="Orbach M.J."/>
            <person name="Galgiani J.N."/>
            <person name="Kirkland T.N."/>
            <person name="Cole G.T."/>
            <person name="Birren B.W."/>
            <person name="Henn M.R."/>
            <person name="Taylor J.W."/>
            <person name="Rounsley S.D."/>
        </authorList>
    </citation>
    <scope>NUCLEOTIDE SEQUENCE [LARGE SCALE GENOMIC DNA]</scope>
    <source>
        <strain evidence="2">RMSCC 3703</strain>
    </source>
</reference>
<dbReference type="OrthoDB" id="2107174at2759"/>
<dbReference type="EMBL" id="DS268247">
    <property type="protein sequence ID" value="KMU73560.1"/>
    <property type="molecule type" value="Genomic_DNA"/>
</dbReference>
<evidence type="ECO:0000313" key="2">
    <source>
        <dbReference type="Proteomes" id="UP000054559"/>
    </source>
</evidence>
<gene>
    <name evidence="1" type="ORF">CISG_10102</name>
</gene>
<dbReference type="SUPFAM" id="SSF56784">
    <property type="entry name" value="HAD-like"/>
    <property type="match status" value="1"/>
</dbReference>
<organism evidence="1 2">
    <name type="scientific">Coccidioides immitis RMSCC 3703</name>
    <dbReference type="NCBI Taxonomy" id="454286"/>
    <lineage>
        <taxon>Eukaryota</taxon>
        <taxon>Fungi</taxon>
        <taxon>Dikarya</taxon>
        <taxon>Ascomycota</taxon>
        <taxon>Pezizomycotina</taxon>
        <taxon>Eurotiomycetes</taxon>
        <taxon>Eurotiomycetidae</taxon>
        <taxon>Onygenales</taxon>
        <taxon>Onygenaceae</taxon>
        <taxon>Coccidioides</taxon>
    </lineage>
</organism>
<dbReference type="AlphaFoldDB" id="A0A0J8QME2"/>
<dbReference type="Gene3D" id="1.10.150.240">
    <property type="entry name" value="Putative phosphatase, domain 2"/>
    <property type="match status" value="1"/>
</dbReference>
<dbReference type="InterPro" id="IPR023214">
    <property type="entry name" value="HAD_sf"/>
</dbReference>
<protein>
    <submittedName>
        <fullName evidence="1">Uncharacterized protein</fullName>
    </submittedName>
</protein>
<dbReference type="Proteomes" id="UP000054559">
    <property type="component" value="Unassembled WGS sequence"/>
</dbReference>
<dbReference type="InterPro" id="IPR036412">
    <property type="entry name" value="HAD-like_sf"/>
</dbReference>
<dbReference type="Gene3D" id="3.40.50.1000">
    <property type="entry name" value="HAD superfamily/HAD-like"/>
    <property type="match status" value="1"/>
</dbReference>
<proteinExistence type="predicted"/>
<sequence>MPKITEILFDCDNTLVLSEELAFEACADIANEILEKNNIDHRYTGDQLIVDFVGQNFRGMMVSLQAKFNFTLTPEELEAYVKEEENRVIAKLVAKAKPCVGANEELEKLAKSGKNIDQQSPRKGVLEYAAPPIHSKYANEAWDAVGSSME</sequence>
<evidence type="ECO:0000313" key="1">
    <source>
        <dbReference type="EMBL" id="KMU73560.1"/>
    </source>
</evidence>
<accession>A0A0J8QME2</accession>
<name>A0A0J8QME2_COCIT</name>
<dbReference type="InterPro" id="IPR023198">
    <property type="entry name" value="PGP-like_dom2"/>
</dbReference>
<dbReference type="STRING" id="454286.A0A0J8QME2"/>